<feature type="binding site" evidence="7">
    <location>
        <position position="159"/>
    </location>
    <ligand>
        <name>substrate</name>
    </ligand>
</feature>
<dbReference type="PANTHER" id="PTHR42684">
    <property type="entry name" value="ADENOSYLMETHIONINE-8-AMINO-7-OXONONANOATE AMINOTRANSFERASE"/>
    <property type="match status" value="1"/>
</dbReference>
<evidence type="ECO:0000256" key="1">
    <source>
        <dbReference type="ARBA" id="ARBA00001933"/>
    </source>
</evidence>
<dbReference type="NCBIfam" id="TIGR00508">
    <property type="entry name" value="bioA"/>
    <property type="match status" value="1"/>
</dbReference>
<keyword evidence="2 7" id="KW-0032">Aminotransferase</keyword>
<evidence type="ECO:0000256" key="5">
    <source>
        <dbReference type="ARBA" id="ARBA00022756"/>
    </source>
</evidence>
<name>A0ABQ2EV11_9ACTN</name>
<evidence type="ECO:0000256" key="2">
    <source>
        <dbReference type="ARBA" id="ARBA00022576"/>
    </source>
</evidence>
<feature type="modified residue" description="N6-(pyridoxal phosphate)lysine" evidence="7">
    <location>
        <position position="288"/>
    </location>
</feature>
<evidence type="ECO:0000256" key="6">
    <source>
        <dbReference type="ARBA" id="ARBA00022898"/>
    </source>
</evidence>
<feature type="site" description="Participates in the substrate recognition with KAPA and in a stacking interaction with the adenine ring of SAM" evidence="7">
    <location>
        <position position="27"/>
    </location>
</feature>
<protein>
    <recommendedName>
        <fullName evidence="7">Adenosylmethionine-8-amino-7-oxononanoate aminotransferase</fullName>
        <ecNumber evidence="7">2.6.1.62</ecNumber>
    </recommendedName>
    <alternativeName>
        <fullName evidence="7">7,8-diamino-pelargonic acid aminotransferase</fullName>
        <shortName evidence="7">DAPA AT</shortName>
        <shortName evidence="7">DAPA aminotransferase</shortName>
    </alternativeName>
    <alternativeName>
        <fullName evidence="7">7,8-diaminononanoate synthase</fullName>
        <shortName evidence="7">DANS</shortName>
    </alternativeName>
    <alternativeName>
        <fullName evidence="7">Diaminopelargonic acid synthase</fullName>
    </alternativeName>
</protein>
<feature type="binding site" evidence="7">
    <location>
        <position position="259"/>
    </location>
    <ligand>
        <name>pyridoxal 5'-phosphate</name>
        <dbReference type="ChEBI" id="CHEBI:597326"/>
    </ligand>
</feature>
<keyword evidence="6 7" id="KW-0663">Pyridoxal phosphate</keyword>
<keyword evidence="9" id="KW-1185">Reference proteome</keyword>
<evidence type="ECO:0000256" key="7">
    <source>
        <dbReference type="HAMAP-Rule" id="MF_00834"/>
    </source>
</evidence>
<feature type="binding site" evidence="7">
    <location>
        <position position="321"/>
    </location>
    <ligand>
        <name>substrate</name>
    </ligand>
</feature>
<comment type="subunit">
    <text evidence="7">Homodimer.</text>
</comment>
<dbReference type="InterPro" id="IPR015424">
    <property type="entry name" value="PyrdxlP-dep_Trfase"/>
</dbReference>
<comment type="subcellular location">
    <subcellularLocation>
        <location evidence="7">Cytoplasm</location>
    </subcellularLocation>
</comment>
<dbReference type="GO" id="GO:0008483">
    <property type="term" value="F:transaminase activity"/>
    <property type="evidence" value="ECO:0007669"/>
    <property type="project" value="UniProtKB-KW"/>
</dbReference>
<dbReference type="PANTHER" id="PTHR42684:SF17">
    <property type="entry name" value="ADENOSYLMETHIONINE-8-AMINO-7-OXONONANOATE AMINOTRANSFERASE"/>
    <property type="match status" value="1"/>
</dbReference>
<dbReference type="HAMAP" id="MF_00834">
    <property type="entry name" value="BioA"/>
    <property type="match status" value="1"/>
</dbReference>
<feature type="binding site" evidence="7">
    <location>
        <position position="288"/>
    </location>
    <ligand>
        <name>substrate</name>
    </ligand>
</feature>
<dbReference type="PROSITE" id="PS00600">
    <property type="entry name" value="AA_TRANSFER_CLASS_3"/>
    <property type="match status" value="1"/>
</dbReference>
<keyword evidence="7" id="KW-0963">Cytoplasm</keyword>
<comment type="cofactor">
    <cofactor evidence="1 7">
        <name>pyridoxal 5'-phosphate</name>
        <dbReference type="ChEBI" id="CHEBI:597326"/>
    </cofactor>
</comment>
<dbReference type="InterPro" id="IPR015422">
    <property type="entry name" value="PyrdxlP-dep_Trfase_small"/>
</dbReference>
<dbReference type="Gene3D" id="3.90.1150.10">
    <property type="entry name" value="Aspartate Aminotransferase, domain 1"/>
    <property type="match status" value="1"/>
</dbReference>
<dbReference type="SUPFAM" id="SSF53383">
    <property type="entry name" value="PLP-dependent transferases"/>
    <property type="match status" value="1"/>
</dbReference>
<dbReference type="EMBL" id="BMMV01000032">
    <property type="protein sequence ID" value="GGK26083.1"/>
    <property type="molecule type" value="Genomic_DNA"/>
</dbReference>
<feature type="binding site" evidence="7">
    <location>
        <position position="66"/>
    </location>
    <ligand>
        <name>substrate</name>
    </ligand>
</feature>
<evidence type="ECO:0000313" key="9">
    <source>
        <dbReference type="Proteomes" id="UP000660265"/>
    </source>
</evidence>
<comment type="function">
    <text evidence="7">Catalyzes the transfer of the alpha-amino group from S-adenosyl-L-methionine (SAM) to 7-keto-8-aminopelargonic acid (KAPA) to form 7,8-diaminopelargonic acid (DAPA). It is the only aminotransferase known to utilize SAM as an amino donor.</text>
</comment>
<organism evidence="8 9">
    <name type="scientific">Streptomyces camponoticapitis</name>
    <dbReference type="NCBI Taxonomy" id="1616125"/>
    <lineage>
        <taxon>Bacteria</taxon>
        <taxon>Bacillati</taxon>
        <taxon>Actinomycetota</taxon>
        <taxon>Actinomycetes</taxon>
        <taxon>Kitasatosporales</taxon>
        <taxon>Streptomycetaceae</taxon>
        <taxon>Streptomyces</taxon>
    </lineage>
</organism>
<dbReference type="Proteomes" id="UP000660265">
    <property type="component" value="Unassembled WGS sequence"/>
</dbReference>
<dbReference type="RefSeq" id="WP_189111406.1">
    <property type="nucleotide sequence ID" value="NZ_BMMV01000032.1"/>
</dbReference>
<feature type="binding site" evidence="7">
    <location>
        <begin position="126"/>
        <end position="127"/>
    </location>
    <ligand>
        <name>pyridoxal 5'-phosphate</name>
        <dbReference type="ChEBI" id="CHEBI:597326"/>
    </ligand>
</feature>
<dbReference type="NCBIfam" id="NF004624">
    <property type="entry name" value="PRK05964.1"/>
    <property type="match status" value="1"/>
</dbReference>
<gene>
    <name evidence="7 8" type="primary">bioA</name>
    <name evidence="8" type="ORF">GCM10011583_67640</name>
</gene>
<evidence type="ECO:0000256" key="4">
    <source>
        <dbReference type="ARBA" id="ARBA00022691"/>
    </source>
</evidence>
<dbReference type="InterPro" id="IPR049704">
    <property type="entry name" value="Aminotrans_3_PPA_site"/>
</dbReference>
<reference evidence="9" key="1">
    <citation type="journal article" date="2019" name="Int. J. Syst. Evol. Microbiol.">
        <title>The Global Catalogue of Microorganisms (GCM) 10K type strain sequencing project: providing services to taxonomists for standard genome sequencing and annotation.</title>
        <authorList>
            <consortium name="The Broad Institute Genomics Platform"/>
            <consortium name="The Broad Institute Genome Sequencing Center for Infectious Disease"/>
            <person name="Wu L."/>
            <person name="Ma J."/>
        </authorList>
    </citation>
    <scope>NUCLEOTIDE SEQUENCE [LARGE SCALE GENOMIC DNA]</scope>
    <source>
        <strain evidence="9">CGMCC 4.7275</strain>
    </source>
</reference>
<comment type="catalytic activity">
    <reaction evidence="7">
        <text>(8S)-8-amino-7-oxononanoate + S-adenosyl-L-methionine = S-adenosyl-4-methylsulfanyl-2-oxobutanoate + (7R,8S)-7,8-diammoniononanoate</text>
        <dbReference type="Rhea" id="RHEA:16861"/>
        <dbReference type="ChEBI" id="CHEBI:16490"/>
        <dbReference type="ChEBI" id="CHEBI:59789"/>
        <dbReference type="ChEBI" id="CHEBI:149468"/>
        <dbReference type="ChEBI" id="CHEBI:149469"/>
        <dbReference type="EC" id="2.6.1.62"/>
    </reaction>
</comment>
<comment type="pathway">
    <text evidence="7">Cofactor biosynthesis; biotin biosynthesis; 7,8-diaminononanoate from 8-amino-7-oxononanoate (SAM route): step 1/1.</text>
</comment>
<accession>A0ABQ2EV11</accession>
<comment type="similarity">
    <text evidence="7">Belongs to the class-III pyridoxal-phosphate-dependent aminotransferase family. BioA subfamily.</text>
</comment>
<dbReference type="InterPro" id="IPR005814">
    <property type="entry name" value="Aminotrans_3"/>
</dbReference>
<dbReference type="EC" id="2.6.1.62" evidence="7"/>
<evidence type="ECO:0000313" key="8">
    <source>
        <dbReference type="EMBL" id="GGK26083.1"/>
    </source>
</evidence>
<dbReference type="InterPro" id="IPR015421">
    <property type="entry name" value="PyrdxlP-dep_Trfase_major"/>
</dbReference>
<keyword evidence="3 7" id="KW-0808">Transferase</keyword>
<proteinExistence type="inferred from homology"/>
<feature type="binding site" evidence="7">
    <location>
        <begin position="322"/>
        <end position="323"/>
    </location>
    <ligand>
        <name>pyridoxal 5'-phosphate</name>
        <dbReference type="ChEBI" id="CHEBI:597326"/>
    </ligand>
</feature>
<dbReference type="Gene3D" id="3.40.640.10">
    <property type="entry name" value="Type I PLP-dependent aspartate aminotransferase-like (Major domain)"/>
    <property type="match status" value="1"/>
</dbReference>
<keyword evidence="5 7" id="KW-0093">Biotin biosynthesis</keyword>
<evidence type="ECO:0000256" key="3">
    <source>
        <dbReference type="ARBA" id="ARBA00022679"/>
    </source>
</evidence>
<feature type="binding site" evidence="7">
    <location>
        <position position="405"/>
    </location>
    <ligand>
        <name>substrate</name>
    </ligand>
</feature>
<keyword evidence="4 7" id="KW-0949">S-adenosyl-L-methionine</keyword>
<dbReference type="InterPro" id="IPR005815">
    <property type="entry name" value="BioA"/>
</dbReference>
<sequence length="438" mass="47247">MPDTSAPPATAPGELLALDRAHVWHPYGPMPGRTDPLIVESASGVRLRLAEPAHGQRELVDGMSSWWSAIHGYNHPVLNEAAHSQLARMSHVMFGGLTHEPAVRLAARLVEITPEPLRHVFLADSGSVSVEVAVKMCLQYWRSLGRPEKRRMLTWRGGYHGDTWQPMSVCDPDGGMHGLWSGVLPRQIFADAPPPDFEEYDETYADHLRGLVARHADELAAVIVEPVVQGAGGMRFHSPGYLRVLREACDEYGVLLILDEIATGFGRTGALFAAEHAGISPDVMCMGKALTGGYLTMAATLCTSEVARGISRGDVPVLAHGPTFMGNPLAAAVASASIDLLLGQDWQGEVKRIEAGLRDGLSEVTSLPGVKDVRVLGAIGVVQLDHEVDMAAATRAAVREGVWLRPFRDLVYTMPPYVTDDDDVARICRAVAAAAREA</sequence>
<dbReference type="Pfam" id="PF00202">
    <property type="entry name" value="Aminotran_3"/>
    <property type="match status" value="1"/>
</dbReference>
<comment type="caution">
    <text evidence="8">The sequence shown here is derived from an EMBL/GenBank/DDBJ whole genome shotgun (WGS) entry which is preliminary data.</text>
</comment>
<dbReference type="CDD" id="cd00610">
    <property type="entry name" value="OAT_like"/>
    <property type="match status" value="1"/>
</dbReference>